<evidence type="ECO:0000313" key="4">
    <source>
        <dbReference type="Proteomes" id="UP000094600"/>
    </source>
</evidence>
<reference evidence="1 4" key="1">
    <citation type="submission" date="2016-06" db="EMBL/GenBank/DDBJ databases">
        <title>Bacterial characters and pathogenicity of Xenorhabdus hominickii from an entomopathogenic nematode, Steinernema monticolum.</title>
        <authorList>
            <person name="Park Y."/>
            <person name="Kim Y."/>
        </authorList>
    </citation>
    <scope>NUCLEOTIDE SEQUENCE [LARGE SCALE GENOMIC DNA]</scope>
    <source>
        <strain evidence="1 4">ANU1</strain>
    </source>
</reference>
<sequence>MLPDNITDEECYNLKVRTGISSIIIFPFNGQEQNINLYGSVQSQPCVSIHWTTKETPNIRAMDDGWLFFIGKGDCFIGIQAE</sequence>
<dbReference type="KEGG" id="xho:A9255_05410"/>
<dbReference type="EMBL" id="CP016176">
    <property type="protein sequence ID" value="AOM40060.1"/>
    <property type="molecule type" value="Genomic_DNA"/>
</dbReference>
<evidence type="ECO:0000313" key="1">
    <source>
        <dbReference type="EMBL" id="AOM40060.1"/>
    </source>
</evidence>
<evidence type="ECO:0000313" key="2">
    <source>
        <dbReference type="EMBL" id="PHM51673.1"/>
    </source>
</evidence>
<gene>
    <name evidence="1" type="ORF">A9255_05410</name>
    <name evidence="3" type="ORF">Xhom_03383</name>
    <name evidence="2" type="ORF">Xhom_04807</name>
</gene>
<dbReference type="AlphaFoldDB" id="A0A2G0Q511"/>
<dbReference type="EMBL" id="NJAI01000005">
    <property type="protein sequence ID" value="PHM54306.1"/>
    <property type="molecule type" value="Genomic_DNA"/>
</dbReference>
<reference evidence="3 5" key="2">
    <citation type="journal article" date="2017" name="Nat. Microbiol.">
        <title>Natural product diversity associated with the nematode symbionts Photorhabdus and Xenorhabdus.</title>
        <authorList>
            <person name="Tobias N.J."/>
            <person name="Wolff H."/>
            <person name="Djahanschiri B."/>
            <person name="Grundmann F."/>
            <person name="Kronenwerth M."/>
            <person name="Shi Y.M."/>
            <person name="Simonyi S."/>
            <person name="Grun P."/>
            <person name="Shapiro-Ilan D."/>
            <person name="Pidot S.J."/>
            <person name="Stinear T.P."/>
            <person name="Ebersberger I."/>
            <person name="Bode H.B."/>
        </authorList>
    </citation>
    <scope>NUCLEOTIDE SEQUENCE [LARGE SCALE GENOMIC DNA]</scope>
    <source>
        <strain evidence="3 5">DSM 17903</strain>
    </source>
</reference>
<proteinExistence type="predicted"/>
<accession>A0A2G0Q511</accession>
<dbReference type="RefSeq" id="WP_069315802.1">
    <property type="nucleotide sequence ID" value="NZ_CAWNQJ010000040.1"/>
</dbReference>
<keyword evidence="4" id="KW-1185">Reference proteome</keyword>
<dbReference type="Proteomes" id="UP000094600">
    <property type="component" value="Chromosome"/>
</dbReference>
<evidence type="ECO:0000313" key="5">
    <source>
        <dbReference type="Proteomes" id="UP000225433"/>
    </source>
</evidence>
<evidence type="ECO:0000313" key="3">
    <source>
        <dbReference type="EMBL" id="PHM54306.1"/>
    </source>
</evidence>
<name>A0A2G0Q511_XENHO</name>
<dbReference type="EMBL" id="NJAI01000014">
    <property type="protein sequence ID" value="PHM51673.1"/>
    <property type="molecule type" value="Genomic_DNA"/>
</dbReference>
<protein>
    <submittedName>
        <fullName evidence="3">Uncharacterized protein</fullName>
    </submittedName>
</protein>
<dbReference type="Proteomes" id="UP000225433">
    <property type="component" value="Unassembled WGS sequence"/>
</dbReference>
<organism evidence="3 5">
    <name type="scientific">Xenorhabdus hominickii</name>
    <dbReference type="NCBI Taxonomy" id="351679"/>
    <lineage>
        <taxon>Bacteria</taxon>
        <taxon>Pseudomonadati</taxon>
        <taxon>Pseudomonadota</taxon>
        <taxon>Gammaproteobacteria</taxon>
        <taxon>Enterobacterales</taxon>
        <taxon>Morganellaceae</taxon>
        <taxon>Xenorhabdus</taxon>
    </lineage>
</organism>